<proteinExistence type="inferred from homology"/>
<evidence type="ECO:0000256" key="6">
    <source>
        <dbReference type="ARBA" id="ARBA00022679"/>
    </source>
</evidence>
<keyword evidence="7 21" id="KW-0812">Transmembrane</keyword>
<evidence type="ECO:0000256" key="9">
    <source>
        <dbReference type="ARBA" id="ARBA00022984"/>
    </source>
</evidence>
<name>A0A4Y6Q2I5_PERCE</name>
<keyword evidence="9" id="KW-0573">Peptidoglycan synthesis</keyword>
<protein>
    <recommendedName>
        <fullName evidence="17">Probable peptidoglycan glycosyltransferase FtsW</fullName>
        <ecNumber evidence="19">2.4.99.28</ecNumber>
    </recommendedName>
    <alternativeName>
        <fullName evidence="18">Cell division protein FtsW</fullName>
    </alternativeName>
    <alternativeName>
        <fullName evidence="15">Cell wall polymerase</fullName>
    </alternativeName>
    <alternativeName>
        <fullName evidence="14">Peptidoglycan polymerase</fullName>
    </alternativeName>
</protein>
<feature type="transmembrane region" description="Helical" evidence="21">
    <location>
        <begin position="158"/>
        <end position="176"/>
    </location>
</feature>
<keyword evidence="8" id="KW-0133">Cell shape</keyword>
<feature type="transmembrane region" description="Helical" evidence="21">
    <location>
        <begin position="122"/>
        <end position="146"/>
    </location>
</feature>
<dbReference type="RefSeq" id="WP_141201216.1">
    <property type="nucleotide sequence ID" value="NZ_CP041186.1"/>
</dbReference>
<evidence type="ECO:0000256" key="3">
    <source>
        <dbReference type="ARBA" id="ARBA00022475"/>
    </source>
</evidence>
<evidence type="ECO:0000256" key="11">
    <source>
        <dbReference type="ARBA" id="ARBA00023136"/>
    </source>
</evidence>
<dbReference type="InterPro" id="IPR001182">
    <property type="entry name" value="FtsW/RodA"/>
</dbReference>
<keyword evidence="13" id="KW-0961">Cell wall biogenesis/degradation</keyword>
<evidence type="ECO:0000256" key="2">
    <source>
        <dbReference type="ARBA" id="ARBA00004752"/>
    </source>
</evidence>
<keyword evidence="3" id="KW-1003">Cell membrane</keyword>
<dbReference type="NCBIfam" id="TIGR02614">
    <property type="entry name" value="ftsW"/>
    <property type="match status" value="1"/>
</dbReference>
<keyword evidence="23" id="KW-1185">Reference proteome</keyword>
<feature type="transmembrane region" description="Helical" evidence="21">
    <location>
        <begin position="324"/>
        <end position="348"/>
    </location>
</feature>
<evidence type="ECO:0000256" key="16">
    <source>
        <dbReference type="ARBA" id="ARBA00038053"/>
    </source>
</evidence>
<dbReference type="GO" id="GO:0005886">
    <property type="term" value="C:plasma membrane"/>
    <property type="evidence" value="ECO:0007669"/>
    <property type="project" value="UniProtKB-SubCell"/>
</dbReference>
<comment type="similarity">
    <text evidence="16">Belongs to the SEDS family. FtsW subfamily.</text>
</comment>
<evidence type="ECO:0000256" key="8">
    <source>
        <dbReference type="ARBA" id="ARBA00022960"/>
    </source>
</evidence>
<accession>A0A4Y6Q2I5</accession>
<comment type="pathway">
    <text evidence="2">Cell wall biogenesis; peptidoglycan biosynthesis.</text>
</comment>
<dbReference type="GO" id="GO:0051301">
    <property type="term" value="P:cell division"/>
    <property type="evidence" value="ECO:0007669"/>
    <property type="project" value="UniProtKB-KW"/>
</dbReference>
<keyword evidence="4" id="KW-0132">Cell division</keyword>
<dbReference type="GO" id="GO:0008955">
    <property type="term" value="F:peptidoglycan glycosyltransferase activity"/>
    <property type="evidence" value="ECO:0007669"/>
    <property type="project" value="UniProtKB-EC"/>
</dbReference>
<organism evidence="22 23">
    <name type="scientific">Persicimonas caeni</name>
    <dbReference type="NCBI Taxonomy" id="2292766"/>
    <lineage>
        <taxon>Bacteria</taxon>
        <taxon>Deltaproteobacteria</taxon>
        <taxon>Bradymonadales</taxon>
        <taxon>Bradymonadaceae</taxon>
        <taxon>Persicimonas</taxon>
    </lineage>
</organism>
<evidence type="ECO:0000256" key="12">
    <source>
        <dbReference type="ARBA" id="ARBA00023306"/>
    </source>
</evidence>
<dbReference type="GO" id="GO:0032153">
    <property type="term" value="C:cell division site"/>
    <property type="evidence" value="ECO:0007669"/>
    <property type="project" value="TreeGrafter"/>
</dbReference>
<dbReference type="InterPro" id="IPR013437">
    <property type="entry name" value="FtsW"/>
</dbReference>
<evidence type="ECO:0000256" key="7">
    <source>
        <dbReference type="ARBA" id="ARBA00022692"/>
    </source>
</evidence>
<evidence type="ECO:0000256" key="20">
    <source>
        <dbReference type="ARBA" id="ARBA00049902"/>
    </source>
</evidence>
<dbReference type="AlphaFoldDB" id="A0A4Y6Q2I5"/>
<keyword evidence="5" id="KW-0328">Glycosyltransferase</keyword>
<keyword evidence="12" id="KW-0131">Cell cycle</keyword>
<comment type="catalytic activity">
    <reaction evidence="20">
        <text>[GlcNAc-(1-&gt;4)-Mur2Ac(oyl-L-Ala-gamma-D-Glu-L-Lys-D-Ala-D-Ala)](n)-di-trans,octa-cis-undecaprenyl diphosphate + beta-D-GlcNAc-(1-&gt;4)-Mur2Ac(oyl-L-Ala-gamma-D-Glu-L-Lys-D-Ala-D-Ala)-di-trans,octa-cis-undecaprenyl diphosphate = [GlcNAc-(1-&gt;4)-Mur2Ac(oyl-L-Ala-gamma-D-Glu-L-Lys-D-Ala-D-Ala)](n+1)-di-trans,octa-cis-undecaprenyl diphosphate + di-trans,octa-cis-undecaprenyl diphosphate + H(+)</text>
        <dbReference type="Rhea" id="RHEA:23708"/>
        <dbReference type="Rhea" id="RHEA-COMP:9602"/>
        <dbReference type="Rhea" id="RHEA-COMP:9603"/>
        <dbReference type="ChEBI" id="CHEBI:15378"/>
        <dbReference type="ChEBI" id="CHEBI:58405"/>
        <dbReference type="ChEBI" id="CHEBI:60033"/>
        <dbReference type="ChEBI" id="CHEBI:78435"/>
        <dbReference type="EC" id="2.4.99.28"/>
    </reaction>
</comment>
<feature type="transmembrane region" description="Helical" evidence="21">
    <location>
        <begin position="182"/>
        <end position="198"/>
    </location>
</feature>
<evidence type="ECO:0000256" key="1">
    <source>
        <dbReference type="ARBA" id="ARBA00004651"/>
    </source>
</evidence>
<sequence>MSTDLLSTLANQRPVKTADAESDSSWDMWLLASVFLLVGFGVVMLYSASAVMAADKFGDHLYLVKNQLQKIVLGVVVLFGALRLDYRWYQRLVYPILGGTFIMLILVLIPGIGAVQNGAQRWFSIGGMSFQPAEVAKIATVMFMAYSVSKKGDKMDKFSVAFVPHVAMVGLFVGLLMQQPDFGSSVILLTIMGILLFVSGAKIRYLSGFVVAGGVLAYFAITAREYRMERVQAYLDPFSYRTGIGYQISESLISIGSGGLTGVGLGNGTGKLGYVPELWNDFIGTIVAEELGLLGVVLLVGLFMTFLWRGTKIAFEANDEFGRYLAFGLTALIGMQAVANLCVVTGLLPNKGLTLPFVSFGGSSMIVALFSVGVLLNISKNQPDYWELNREEREARKAERRWKKKKRRILDRRDDLRNDLDL</sequence>
<evidence type="ECO:0000313" key="23">
    <source>
        <dbReference type="Proteomes" id="UP000315995"/>
    </source>
</evidence>
<evidence type="ECO:0000256" key="15">
    <source>
        <dbReference type="ARBA" id="ARBA00033270"/>
    </source>
</evidence>
<dbReference type="Proteomes" id="UP000315995">
    <property type="component" value="Chromosome"/>
</dbReference>
<evidence type="ECO:0000256" key="10">
    <source>
        <dbReference type="ARBA" id="ARBA00022989"/>
    </source>
</evidence>
<accession>A0A5B8YDY8</accession>
<reference evidence="22 23" key="1">
    <citation type="submission" date="2019-06" db="EMBL/GenBank/DDBJ databases">
        <title>Persicimonas caeni gen. nov., sp. nov., a predatory bacterium isolated from solar saltern.</title>
        <authorList>
            <person name="Wang S."/>
        </authorList>
    </citation>
    <scope>NUCLEOTIDE SEQUENCE [LARGE SCALE GENOMIC DNA]</scope>
    <source>
        <strain evidence="22 23">YN101</strain>
    </source>
</reference>
<feature type="transmembrane region" description="Helical" evidence="21">
    <location>
        <begin position="354"/>
        <end position="376"/>
    </location>
</feature>
<dbReference type="GO" id="GO:0071555">
    <property type="term" value="P:cell wall organization"/>
    <property type="evidence" value="ECO:0007669"/>
    <property type="project" value="UniProtKB-KW"/>
</dbReference>
<comment type="subcellular location">
    <subcellularLocation>
        <location evidence="1">Cell membrane</location>
        <topology evidence="1">Multi-pass membrane protein</topology>
    </subcellularLocation>
</comment>
<feature type="transmembrane region" description="Helical" evidence="21">
    <location>
        <begin position="28"/>
        <end position="48"/>
    </location>
</feature>
<keyword evidence="11 21" id="KW-0472">Membrane</keyword>
<evidence type="ECO:0000256" key="17">
    <source>
        <dbReference type="ARBA" id="ARBA00041185"/>
    </source>
</evidence>
<dbReference type="PANTHER" id="PTHR30474">
    <property type="entry name" value="CELL CYCLE PROTEIN"/>
    <property type="match status" value="1"/>
</dbReference>
<keyword evidence="10 21" id="KW-1133">Transmembrane helix</keyword>
<feature type="transmembrane region" description="Helical" evidence="21">
    <location>
        <begin position="205"/>
        <end position="221"/>
    </location>
</feature>
<feature type="transmembrane region" description="Helical" evidence="21">
    <location>
        <begin position="93"/>
        <end position="116"/>
    </location>
</feature>
<evidence type="ECO:0000256" key="5">
    <source>
        <dbReference type="ARBA" id="ARBA00022676"/>
    </source>
</evidence>
<evidence type="ECO:0000256" key="13">
    <source>
        <dbReference type="ARBA" id="ARBA00023316"/>
    </source>
</evidence>
<dbReference type="PANTHER" id="PTHR30474:SF2">
    <property type="entry name" value="PEPTIDOGLYCAN GLYCOSYLTRANSFERASE FTSW-RELATED"/>
    <property type="match status" value="1"/>
</dbReference>
<dbReference type="GO" id="GO:0008360">
    <property type="term" value="P:regulation of cell shape"/>
    <property type="evidence" value="ECO:0007669"/>
    <property type="project" value="UniProtKB-KW"/>
</dbReference>
<dbReference type="GO" id="GO:0015648">
    <property type="term" value="F:lipid-linked peptidoglycan transporter activity"/>
    <property type="evidence" value="ECO:0007669"/>
    <property type="project" value="TreeGrafter"/>
</dbReference>
<dbReference type="EC" id="2.4.99.28" evidence="19"/>
<dbReference type="OrthoDB" id="9768187at2"/>
<evidence type="ECO:0000256" key="4">
    <source>
        <dbReference type="ARBA" id="ARBA00022618"/>
    </source>
</evidence>
<dbReference type="Pfam" id="PF01098">
    <property type="entry name" value="FTSW_RODA_SPOVE"/>
    <property type="match status" value="1"/>
</dbReference>
<dbReference type="EMBL" id="CP041186">
    <property type="protein sequence ID" value="QDG54773.1"/>
    <property type="molecule type" value="Genomic_DNA"/>
</dbReference>
<evidence type="ECO:0000256" key="14">
    <source>
        <dbReference type="ARBA" id="ARBA00032370"/>
    </source>
</evidence>
<evidence type="ECO:0000256" key="19">
    <source>
        <dbReference type="ARBA" id="ARBA00044770"/>
    </source>
</evidence>
<evidence type="ECO:0000256" key="18">
    <source>
        <dbReference type="ARBA" id="ARBA00041418"/>
    </source>
</evidence>
<evidence type="ECO:0000313" key="22">
    <source>
        <dbReference type="EMBL" id="QDG54773.1"/>
    </source>
</evidence>
<evidence type="ECO:0000256" key="21">
    <source>
        <dbReference type="SAM" id="Phobius"/>
    </source>
</evidence>
<keyword evidence="6" id="KW-0808">Transferase</keyword>
<feature type="transmembrane region" description="Helical" evidence="21">
    <location>
        <begin position="282"/>
        <end position="303"/>
    </location>
</feature>
<dbReference type="GO" id="GO:0009252">
    <property type="term" value="P:peptidoglycan biosynthetic process"/>
    <property type="evidence" value="ECO:0007669"/>
    <property type="project" value="UniProtKB-KW"/>
</dbReference>
<gene>
    <name evidence="22" type="primary">ftsW</name>
    <name evidence="22" type="ORF">FIV42_29710</name>
</gene>